<keyword evidence="1" id="KW-0732">Signal</keyword>
<proteinExistence type="predicted"/>
<dbReference type="AlphaFoldDB" id="A0A392V9J7"/>
<accession>A0A392V9J7</accession>
<evidence type="ECO:0000256" key="1">
    <source>
        <dbReference type="SAM" id="SignalP"/>
    </source>
</evidence>
<evidence type="ECO:0000313" key="2">
    <source>
        <dbReference type="EMBL" id="MCI83525.1"/>
    </source>
</evidence>
<feature type="non-terminal residue" evidence="2">
    <location>
        <position position="44"/>
    </location>
</feature>
<dbReference type="EMBL" id="LXQA011069208">
    <property type="protein sequence ID" value="MCI83525.1"/>
    <property type="molecule type" value="Genomic_DNA"/>
</dbReference>
<feature type="chain" id="PRO_5017423969" evidence="1">
    <location>
        <begin position="21"/>
        <end position="44"/>
    </location>
</feature>
<feature type="signal peptide" evidence="1">
    <location>
        <begin position="1"/>
        <end position="20"/>
    </location>
</feature>
<comment type="caution">
    <text evidence="2">The sequence shown here is derived from an EMBL/GenBank/DDBJ whole genome shotgun (WGS) entry which is preliminary data.</text>
</comment>
<dbReference type="Proteomes" id="UP000265520">
    <property type="component" value="Unassembled WGS sequence"/>
</dbReference>
<reference evidence="2 3" key="1">
    <citation type="journal article" date="2018" name="Front. Plant Sci.">
        <title>Red Clover (Trifolium pratense) and Zigzag Clover (T. medium) - A Picture of Genomic Similarities and Differences.</title>
        <authorList>
            <person name="Dluhosova J."/>
            <person name="Istvanek J."/>
            <person name="Nedelnik J."/>
            <person name="Repkova J."/>
        </authorList>
    </citation>
    <scope>NUCLEOTIDE SEQUENCE [LARGE SCALE GENOMIC DNA]</scope>
    <source>
        <strain evidence="3">cv. 10/8</strain>
        <tissue evidence="2">Leaf</tissue>
    </source>
</reference>
<keyword evidence="3" id="KW-1185">Reference proteome</keyword>
<name>A0A392V9J7_9FABA</name>
<sequence>MKLILFVTCLWLELSGIVVSGRHLEEVVGFGQMQYHHPLALNII</sequence>
<evidence type="ECO:0000313" key="3">
    <source>
        <dbReference type="Proteomes" id="UP000265520"/>
    </source>
</evidence>
<organism evidence="2 3">
    <name type="scientific">Trifolium medium</name>
    <dbReference type="NCBI Taxonomy" id="97028"/>
    <lineage>
        <taxon>Eukaryota</taxon>
        <taxon>Viridiplantae</taxon>
        <taxon>Streptophyta</taxon>
        <taxon>Embryophyta</taxon>
        <taxon>Tracheophyta</taxon>
        <taxon>Spermatophyta</taxon>
        <taxon>Magnoliopsida</taxon>
        <taxon>eudicotyledons</taxon>
        <taxon>Gunneridae</taxon>
        <taxon>Pentapetalae</taxon>
        <taxon>rosids</taxon>
        <taxon>fabids</taxon>
        <taxon>Fabales</taxon>
        <taxon>Fabaceae</taxon>
        <taxon>Papilionoideae</taxon>
        <taxon>50 kb inversion clade</taxon>
        <taxon>NPAAA clade</taxon>
        <taxon>Hologalegina</taxon>
        <taxon>IRL clade</taxon>
        <taxon>Trifolieae</taxon>
        <taxon>Trifolium</taxon>
    </lineage>
</organism>
<protein>
    <submittedName>
        <fullName evidence="2">Uncharacterized protein</fullName>
    </submittedName>
</protein>